<dbReference type="SMART" id="SM00028">
    <property type="entry name" value="TPR"/>
    <property type="match status" value="2"/>
</dbReference>
<feature type="region of interest" description="Disordered" evidence="3">
    <location>
        <begin position="277"/>
        <end position="334"/>
    </location>
</feature>
<dbReference type="Gene3D" id="1.25.40.10">
    <property type="entry name" value="Tetratricopeptide repeat domain"/>
    <property type="match status" value="2"/>
</dbReference>
<dbReference type="InterPro" id="IPR019734">
    <property type="entry name" value="TPR_rpt"/>
</dbReference>
<feature type="region of interest" description="Disordered" evidence="3">
    <location>
        <begin position="519"/>
        <end position="538"/>
    </location>
</feature>
<proteinExistence type="predicted"/>
<comment type="caution">
    <text evidence="4">The sequence shown here is derived from an EMBL/GenBank/DDBJ whole genome shotgun (WGS) entry which is preliminary data.</text>
</comment>
<keyword evidence="1" id="KW-0677">Repeat</keyword>
<accession>A0ABQ9FJD0</accession>
<sequence>MNGRLFTFKKLTDEALIYYNKSLKFYEMCCDKQKFFSELAEVYNCIGTAYFRRDPPDYRNAKANHERAIELLQKYSKGDNPELANYMSNIASCLNWEANEMVWKGEDASNKSQGALELLTKSLQLDEAMNRHITNAKDYAMKLVMRANVYRNLENFDKCLEDSKEALKIRKRIFKIPHDLITISTHRIGDALQMKAKKLYPESKQLALSCFREALKYYDEALSMIKMCGLSKDHDTEYIMIRDNHIKLLGILDDPKQKSQIESEYSEYACGTFNKKARKNQNRPSFDGEQMQHGGTKTMSSSSDDESMSSTISSHSSITSESSPSDSDSNEHNFNIAEGKVSTGTEGAFADSVSETDDVSLSYPDQRMSLSHESEKIMDELKDKTETISKYSTHQFSKILDTPSNEKRLDSGISEGSEILDRSLSYQSSLDEVFTNEKSGSTTLPCKFNQQRLDSGYSSVHSISRSSCASEDGKKTTFKRSSSLPQSSSSFKTVKTSIKRSKSQMTPLIDFIDKFRKTKKPKLSKGLLGDSFDELEET</sequence>
<gene>
    <name evidence="4" type="ORF">KUTeg_007973</name>
</gene>
<organism evidence="4 5">
    <name type="scientific">Tegillarca granosa</name>
    <name type="common">Malaysian cockle</name>
    <name type="synonym">Anadara granosa</name>
    <dbReference type="NCBI Taxonomy" id="220873"/>
    <lineage>
        <taxon>Eukaryota</taxon>
        <taxon>Metazoa</taxon>
        <taxon>Spiralia</taxon>
        <taxon>Lophotrochozoa</taxon>
        <taxon>Mollusca</taxon>
        <taxon>Bivalvia</taxon>
        <taxon>Autobranchia</taxon>
        <taxon>Pteriomorphia</taxon>
        <taxon>Arcoida</taxon>
        <taxon>Arcoidea</taxon>
        <taxon>Arcidae</taxon>
        <taxon>Tegillarca</taxon>
    </lineage>
</organism>
<reference evidence="4 5" key="1">
    <citation type="submission" date="2022-12" db="EMBL/GenBank/DDBJ databases">
        <title>Chromosome-level genome of Tegillarca granosa.</title>
        <authorList>
            <person name="Kim J."/>
        </authorList>
    </citation>
    <scope>NUCLEOTIDE SEQUENCE [LARGE SCALE GENOMIC DNA]</scope>
    <source>
        <strain evidence="4">Teg-2019</strain>
        <tissue evidence="4">Adductor muscle</tissue>
    </source>
</reference>
<feature type="compositionally biased region" description="Low complexity" evidence="3">
    <location>
        <begin position="481"/>
        <end position="490"/>
    </location>
</feature>
<dbReference type="PANTHER" id="PTHR45641">
    <property type="entry name" value="TETRATRICOPEPTIDE REPEAT PROTEIN (AFU_ORTHOLOGUE AFUA_6G03870)"/>
    <property type="match status" value="1"/>
</dbReference>
<keyword evidence="2" id="KW-0802">TPR repeat</keyword>
<feature type="region of interest" description="Disordered" evidence="3">
    <location>
        <begin position="464"/>
        <end position="502"/>
    </location>
</feature>
<dbReference type="Proteomes" id="UP001217089">
    <property type="component" value="Unassembled WGS sequence"/>
</dbReference>
<protein>
    <submittedName>
        <fullName evidence="4">Uncharacterized protein</fullName>
    </submittedName>
</protein>
<dbReference type="InterPro" id="IPR011990">
    <property type="entry name" value="TPR-like_helical_dom_sf"/>
</dbReference>
<evidence type="ECO:0000256" key="1">
    <source>
        <dbReference type="ARBA" id="ARBA00022737"/>
    </source>
</evidence>
<feature type="compositionally biased region" description="Low complexity" evidence="3">
    <location>
        <begin position="308"/>
        <end position="327"/>
    </location>
</feature>
<name>A0ABQ9FJD0_TEGGR</name>
<evidence type="ECO:0000256" key="3">
    <source>
        <dbReference type="SAM" id="MobiDB-lite"/>
    </source>
</evidence>
<keyword evidence="5" id="KW-1185">Reference proteome</keyword>
<dbReference type="PANTHER" id="PTHR45641:SF1">
    <property type="entry name" value="AAA+ ATPASE DOMAIN-CONTAINING PROTEIN"/>
    <property type="match status" value="1"/>
</dbReference>
<dbReference type="EMBL" id="JARBDR010000337">
    <property type="protein sequence ID" value="KAJ8315823.1"/>
    <property type="molecule type" value="Genomic_DNA"/>
</dbReference>
<dbReference type="SUPFAM" id="SSF48452">
    <property type="entry name" value="TPR-like"/>
    <property type="match status" value="2"/>
</dbReference>
<evidence type="ECO:0000313" key="5">
    <source>
        <dbReference type="Proteomes" id="UP001217089"/>
    </source>
</evidence>
<evidence type="ECO:0000256" key="2">
    <source>
        <dbReference type="ARBA" id="ARBA00022803"/>
    </source>
</evidence>
<evidence type="ECO:0000313" key="4">
    <source>
        <dbReference type="EMBL" id="KAJ8315823.1"/>
    </source>
</evidence>